<protein>
    <submittedName>
        <fullName evidence="1">Uncharacterized protein</fullName>
    </submittedName>
</protein>
<reference evidence="1" key="1">
    <citation type="submission" date="2017-03" db="EMBL/GenBank/DDBJ databases">
        <title>The mitochondrial genome of the carnivorous plant Utricularia reniformis (Lentibulariaceae): structure, comparative analysis and evolutionary landmarks.</title>
        <authorList>
            <person name="Silva S.R."/>
            <person name="Alvarenga D.O."/>
            <person name="Michael T.P."/>
            <person name="Miranda V.F.O."/>
            <person name="Varani A.M."/>
        </authorList>
    </citation>
    <scope>NUCLEOTIDE SEQUENCE</scope>
</reference>
<geneLocation type="mitochondrion" evidence="1"/>
<keyword evidence="1" id="KW-0496">Mitochondrion</keyword>
<organism evidence="1">
    <name type="scientific">Utricularia reniformis</name>
    <dbReference type="NCBI Taxonomy" id="192314"/>
    <lineage>
        <taxon>Eukaryota</taxon>
        <taxon>Viridiplantae</taxon>
        <taxon>Streptophyta</taxon>
        <taxon>Embryophyta</taxon>
        <taxon>Tracheophyta</taxon>
        <taxon>Spermatophyta</taxon>
        <taxon>Magnoliopsida</taxon>
        <taxon>eudicotyledons</taxon>
        <taxon>Gunneridae</taxon>
        <taxon>Pentapetalae</taxon>
        <taxon>asterids</taxon>
        <taxon>lamiids</taxon>
        <taxon>Lamiales</taxon>
        <taxon>Lentibulariaceae</taxon>
        <taxon>Utricularia</taxon>
    </lineage>
</organism>
<dbReference type="AlphaFoldDB" id="A0A1Y0B1E1"/>
<evidence type="ECO:0000313" key="1">
    <source>
        <dbReference type="EMBL" id="ART31262.1"/>
    </source>
</evidence>
<sequence length="40" mass="4657">MQRLFRFYTSLLSKSADSGYCIKHGLRKQGRSRFPSGFVM</sequence>
<gene>
    <name evidence="1" type="ORF">AEK19_MT1038</name>
</gene>
<name>A0A1Y0B1E1_9LAMI</name>
<proteinExistence type="predicted"/>
<dbReference type="EMBL" id="KY774314">
    <property type="protein sequence ID" value="ART31262.1"/>
    <property type="molecule type" value="Genomic_DNA"/>
</dbReference>
<accession>A0A1Y0B1E1</accession>